<proteinExistence type="predicted"/>
<accession>A0ABD1IJ25</accession>
<keyword evidence="1" id="KW-0808">Transferase</keyword>
<protein>
    <submittedName>
        <fullName evidence="1">Quinolinate synthase</fullName>
        <ecNumber evidence="1">2.5.1.72</ecNumber>
    </submittedName>
</protein>
<gene>
    <name evidence="1" type="ORF">AAHA92_03688</name>
</gene>
<comment type="caution">
    <text evidence="1">The sequence shown here is derived from an EMBL/GenBank/DDBJ whole genome shotgun (WGS) entry which is preliminary data.</text>
</comment>
<name>A0ABD1IJ25_SALDI</name>
<dbReference type="Proteomes" id="UP001567538">
    <property type="component" value="Unassembled WGS sequence"/>
</dbReference>
<keyword evidence="2" id="KW-1185">Reference proteome</keyword>
<dbReference type="EC" id="2.5.1.72" evidence="1"/>
<evidence type="ECO:0000313" key="1">
    <source>
        <dbReference type="EMBL" id="KAL1568307.1"/>
    </source>
</evidence>
<reference evidence="1 2" key="1">
    <citation type="submission" date="2024-06" db="EMBL/GenBank/DDBJ databases">
        <title>A chromosome level genome sequence of Diviner's sage (Salvia divinorum).</title>
        <authorList>
            <person name="Ford S.A."/>
            <person name="Ro D.-K."/>
            <person name="Ness R.W."/>
            <person name="Phillips M.A."/>
        </authorList>
    </citation>
    <scope>NUCLEOTIDE SEQUENCE [LARGE SCALE GENOMIC DNA]</scope>
    <source>
        <strain evidence="1">SAF-2024a</strain>
        <tissue evidence="1">Leaf</tissue>
    </source>
</reference>
<sequence length="87" mass="9530">MLATLSAAAKVKVHILADEKLCWSSEENSKKNGGKLIADVGCEPILHIGNFQATKRSREKLVEQNSSYRPKKGSSEGILLNTTTFIK</sequence>
<dbReference type="EMBL" id="JBEAFC010000002">
    <property type="protein sequence ID" value="KAL1568307.1"/>
    <property type="molecule type" value="Genomic_DNA"/>
</dbReference>
<evidence type="ECO:0000313" key="2">
    <source>
        <dbReference type="Proteomes" id="UP001567538"/>
    </source>
</evidence>
<organism evidence="1 2">
    <name type="scientific">Salvia divinorum</name>
    <name type="common">Maria pastora</name>
    <name type="synonym">Diviner's sage</name>
    <dbReference type="NCBI Taxonomy" id="28513"/>
    <lineage>
        <taxon>Eukaryota</taxon>
        <taxon>Viridiplantae</taxon>
        <taxon>Streptophyta</taxon>
        <taxon>Embryophyta</taxon>
        <taxon>Tracheophyta</taxon>
        <taxon>Spermatophyta</taxon>
        <taxon>Magnoliopsida</taxon>
        <taxon>eudicotyledons</taxon>
        <taxon>Gunneridae</taxon>
        <taxon>Pentapetalae</taxon>
        <taxon>asterids</taxon>
        <taxon>lamiids</taxon>
        <taxon>Lamiales</taxon>
        <taxon>Lamiaceae</taxon>
        <taxon>Nepetoideae</taxon>
        <taxon>Mentheae</taxon>
        <taxon>Salviinae</taxon>
        <taxon>Salvia</taxon>
        <taxon>Salvia subgen. Calosphace</taxon>
    </lineage>
</organism>
<dbReference type="AlphaFoldDB" id="A0ABD1IJ25"/>
<dbReference type="GO" id="GO:0016740">
    <property type="term" value="F:transferase activity"/>
    <property type="evidence" value="ECO:0007669"/>
    <property type="project" value="UniProtKB-KW"/>
</dbReference>